<feature type="domain" description="TonB-dependent receptor-like beta-barrel" evidence="13">
    <location>
        <begin position="546"/>
        <end position="973"/>
    </location>
</feature>
<evidence type="ECO:0000313" key="17">
    <source>
        <dbReference type="Proteomes" id="UP000464577"/>
    </source>
</evidence>
<dbReference type="Proteomes" id="UP000464577">
    <property type="component" value="Chromosome"/>
</dbReference>
<dbReference type="KEGG" id="senf:GJR95_26160"/>
<evidence type="ECO:0000256" key="3">
    <source>
        <dbReference type="ARBA" id="ARBA00022452"/>
    </source>
</evidence>
<dbReference type="SUPFAM" id="SSF49464">
    <property type="entry name" value="Carboxypeptidase regulatory domain-like"/>
    <property type="match status" value="1"/>
</dbReference>
<comment type="subcellular location">
    <subcellularLocation>
        <location evidence="1 10">Cell outer membrane</location>
        <topology evidence="1 10">Multi-pass membrane protein</topology>
    </subcellularLocation>
</comment>
<dbReference type="AlphaFoldDB" id="A0A6P1W2P0"/>
<feature type="region of interest" description="Disordered" evidence="12">
    <location>
        <begin position="634"/>
        <end position="660"/>
    </location>
</feature>
<dbReference type="Pfam" id="PF00593">
    <property type="entry name" value="TonB_dep_Rec_b-barrel"/>
    <property type="match status" value="1"/>
</dbReference>
<keyword evidence="4" id="KW-0406">Ion transport</keyword>
<evidence type="ECO:0000256" key="6">
    <source>
        <dbReference type="ARBA" id="ARBA00023004"/>
    </source>
</evidence>
<evidence type="ECO:0000256" key="5">
    <source>
        <dbReference type="ARBA" id="ARBA00022692"/>
    </source>
</evidence>
<dbReference type="PROSITE" id="PS52016">
    <property type="entry name" value="TONB_DEPENDENT_REC_3"/>
    <property type="match status" value="1"/>
</dbReference>
<evidence type="ECO:0000256" key="11">
    <source>
        <dbReference type="RuleBase" id="RU003357"/>
    </source>
</evidence>
<keyword evidence="4" id="KW-0410">Iron transport</keyword>
<dbReference type="PANTHER" id="PTHR47234:SF3">
    <property type="entry name" value="SECRETIN_TONB SHORT N-TERMINAL DOMAIN-CONTAINING PROTEIN"/>
    <property type="match status" value="1"/>
</dbReference>
<evidence type="ECO:0000259" key="15">
    <source>
        <dbReference type="Pfam" id="PF07715"/>
    </source>
</evidence>
<dbReference type="Gene3D" id="3.55.50.30">
    <property type="match status" value="1"/>
</dbReference>
<dbReference type="InterPro" id="IPR011662">
    <property type="entry name" value="Secretin/TonB_short_N"/>
</dbReference>
<dbReference type="GO" id="GO:0009279">
    <property type="term" value="C:cell outer membrane"/>
    <property type="evidence" value="ECO:0007669"/>
    <property type="project" value="UniProtKB-SubCell"/>
</dbReference>
<keyword evidence="8 10" id="KW-0472">Membrane</keyword>
<name>A0A6P1W2P0_9BACT</name>
<dbReference type="InterPro" id="IPR008969">
    <property type="entry name" value="CarboxyPept-like_regulatory"/>
</dbReference>
<evidence type="ECO:0000259" key="14">
    <source>
        <dbReference type="Pfam" id="PF07660"/>
    </source>
</evidence>
<evidence type="ECO:0000256" key="1">
    <source>
        <dbReference type="ARBA" id="ARBA00004571"/>
    </source>
</evidence>
<evidence type="ECO:0000313" key="16">
    <source>
        <dbReference type="EMBL" id="QHV98269.1"/>
    </source>
</evidence>
<evidence type="ECO:0000256" key="8">
    <source>
        <dbReference type="ARBA" id="ARBA00023136"/>
    </source>
</evidence>
<dbReference type="Gene3D" id="2.170.130.10">
    <property type="entry name" value="TonB-dependent receptor, plug domain"/>
    <property type="match status" value="1"/>
</dbReference>
<dbReference type="InterPro" id="IPR037066">
    <property type="entry name" value="Plug_dom_sf"/>
</dbReference>
<keyword evidence="7 11" id="KW-0798">TonB box</keyword>
<keyword evidence="6" id="KW-0408">Iron</keyword>
<dbReference type="SUPFAM" id="SSF56935">
    <property type="entry name" value="Porins"/>
    <property type="match status" value="1"/>
</dbReference>
<dbReference type="Gene3D" id="2.40.170.20">
    <property type="entry name" value="TonB-dependent receptor, beta-barrel domain"/>
    <property type="match status" value="1"/>
</dbReference>
<dbReference type="Pfam" id="PF13715">
    <property type="entry name" value="CarbopepD_reg_2"/>
    <property type="match status" value="1"/>
</dbReference>
<keyword evidence="17" id="KW-1185">Reference proteome</keyword>
<dbReference type="PANTHER" id="PTHR47234">
    <property type="match status" value="1"/>
</dbReference>
<proteinExistence type="inferred from homology"/>
<reference evidence="16 17" key="1">
    <citation type="submission" date="2019-11" db="EMBL/GenBank/DDBJ databases">
        <title>Spirosoma endbachense sp. nov., isolated from a natural salt meadow.</title>
        <authorList>
            <person name="Rojas J."/>
            <person name="Ambika Manirajan B."/>
            <person name="Ratering S."/>
            <person name="Suarez C."/>
            <person name="Geissler-Plaum R."/>
            <person name="Schnell S."/>
        </authorList>
    </citation>
    <scope>NUCLEOTIDE SEQUENCE [LARGE SCALE GENOMIC DNA]</scope>
    <source>
        <strain evidence="16 17">I-24</strain>
    </source>
</reference>
<dbReference type="Gene3D" id="2.60.40.1120">
    <property type="entry name" value="Carboxypeptidase-like, regulatory domain"/>
    <property type="match status" value="1"/>
</dbReference>
<evidence type="ECO:0000259" key="13">
    <source>
        <dbReference type="Pfam" id="PF00593"/>
    </source>
</evidence>
<dbReference type="GO" id="GO:0006826">
    <property type="term" value="P:iron ion transport"/>
    <property type="evidence" value="ECO:0007669"/>
    <property type="project" value="UniProtKB-KW"/>
</dbReference>
<dbReference type="InterPro" id="IPR012910">
    <property type="entry name" value="Plug_dom"/>
</dbReference>
<dbReference type="InterPro" id="IPR039426">
    <property type="entry name" value="TonB-dep_rcpt-like"/>
</dbReference>
<evidence type="ECO:0000256" key="10">
    <source>
        <dbReference type="PROSITE-ProRule" id="PRU01360"/>
    </source>
</evidence>
<dbReference type="InterPro" id="IPR036942">
    <property type="entry name" value="Beta-barrel_TonB_sf"/>
</dbReference>
<evidence type="ECO:0000256" key="2">
    <source>
        <dbReference type="ARBA" id="ARBA00022448"/>
    </source>
</evidence>
<keyword evidence="16" id="KW-0675">Receptor</keyword>
<evidence type="ECO:0000256" key="12">
    <source>
        <dbReference type="SAM" id="MobiDB-lite"/>
    </source>
</evidence>
<evidence type="ECO:0000256" key="4">
    <source>
        <dbReference type="ARBA" id="ARBA00022496"/>
    </source>
</evidence>
<feature type="domain" description="TonB-dependent receptor plug" evidence="15">
    <location>
        <begin position="244"/>
        <end position="363"/>
    </location>
</feature>
<gene>
    <name evidence="16" type="ORF">GJR95_26160</name>
</gene>
<dbReference type="EMBL" id="CP045997">
    <property type="protein sequence ID" value="QHV98269.1"/>
    <property type="molecule type" value="Genomic_DNA"/>
</dbReference>
<evidence type="ECO:0000256" key="9">
    <source>
        <dbReference type="ARBA" id="ARBA00023237"/>
    </source>
</evidence>
<evidence type="ECO:0000256" key="7">
    <source>
        <dbReference type="ARBA" id="ARBA00023077"/>
    </source>
</evidence>
<protein>
    <submittedName>
        <fullName evidence="16">TonB-dependent receptor</fullName>
    </submittedName>
</protein>
<dbReference type="InterPro" id="IPR000531">
    <property type="entry name" value="Beta-barrel_TonB"/>
</dbReference>
<dbReference type="Pfam" id="PF07715">
    <property type="entry name" value="Plug"/>
    <property type="match status" value="1"/>
</dbReference>
<keyword evidence="2 10" id="KW-0813">Transport</keyword>
<keyword evidence="9 10" id="KW-0998">Cell outer membrane</keyword>
<dbReference type="Pfam" id="PF07660">
    <property type="entry name" value="STN"/>
    <property type="match status" value="1"/>
</dbReference>
<comment type="similarity">
    <text evidence="10 11">Belongs to the TonB-dependent receptor family.</text>
</comment>
<accession>A0A6P1W2P0</accession>
<keyword evidence="5 10" id="KW-0812">Transmembrane</keyword>
<organism evidence="16 17">
    <name type="scientific">Spirosoma endbachense</name>
    <dbReference type="NCBI Taxonomy" id="2666025"/>
    <lineage>
        <taxon>Bacteria</taxon>
        <taxon>Pseudomonadati</taxon>
        <taxon>Bacteroidota</taxon>
        <taxon>Cytophagia</taxon>
        <taxon>Cytophagales</taxon>
        <taxon>Cytophagaceae</taxon>
        <taxon>Spirosoma</taxon>
    </lineage>
</organism>
<keyword evidence="3 10" id="KW-1134">Transmembrane beta strand</keyword>
<feature type="domain" description="Secretin/TonB short N-terminal" evidence="14">
    <location>
        <begin position="85"/>
        <end position="132"/>
    </location>
</feature>
<sequence>MGVRFLLPILNPLKSMHFFITRHSLLLRLMKLSCAPLLVTLLFSGLTYATEIRAQEVLDRTVTLQCYNQQLERVLAQLETLAQVKFVFSSRLIQSNRLVTLSIRQDPLSNVLNQLLQPLQLSYEVSGNKIILNRSAGTGPNEPRLASMEAMTGKVLDERGEAMPGVSVVIKGTQRGTVTSPDGHFTIDANRGETLIFSYIGYISRELVIENFTPLTVGMKQSEASLSEVVVVGSRFAQPRTDVDRPVAIDVINAKELQTSGQVDLGQAITFAAPSFNAVKFGINDAAPFVDPATLRGLGPDQVLVLVNNKRRHKVSFLSINDGVGKGQVGTDINAVPALSLKRVEVLRDGAAAQYGSDAIAGVINLELNDAAEGGTVNVFTGIGYSKPNLDMTGHTPPALITDGATYNLNANFGLKLARRGFFNTTLTYSHTDGYDRSGTYKASSGFYVADPVQDALLVKQNNIDLKQAVLGSARNTTYGLFINAGLPLNNNWQLYGFGGYTHKHVVTGVFTRAPSNTRRSVLSIFPNGYNPEAPANLLDYSLTAGIKGKLRSWNSDFSLSQSMNQVDWYANNTVNPSLGDQSPTSFYVGQTRITQSLFNADVARTFRQGSYPNFNLGAGTEIRYETYRLRSGDPSSYEAGPLRQTKDVGSSGREGFSDRAAGQWGRTNVGVYVEGESDLTRKLLVGAAVRFENYSDFGSNLSYKLNSRYKIAEPFAVRASFSRGFRAPSMTQTYYSNYINISFDNNNNSIINPIIPASSDLAQQLGVDGLKQEISWDYSTGITSKIGQYFTLTADLYQIDVNNRIMLSGNINVSKIPQFVAAGFPQSANVFVNAIDTRTRGFELVTTYNRPVGVKSKLGINLAYSSMNTIVRATRKTSTGVEVADQVATLYITEGLPKGKFIGTLSYDFGKIGLMVRGSRFGQVSDPLATLAQKPTDVNAPTYQVFGAKTLFDLSVTFRPIRKLSIIGMANNIFDVYPSLLQIPQTANEVVFSRRTNQFGMQGRFMNLTVNYAF</sequence>